<evidence type="ECO:0000256" key="3">
    <source>
        <dbReference type="ARBA" id="ARBA00006873"/>
    </source>
</evidence>
<accession>A0A834YI24</accession>
<feature type="compositionally biased region" description="Polar residues" evidence="15">
    <location>
        <begin position="70"/>
        <end position="81"/>
    </location>
</feature>
<dbReference type="GO" id="GO:0046872">
    <property type="term" value="F:metal ion binding"/>
    <property type="evidence" value="ECO:0007669"/>
    <property type="project" value="UniProtKB-KW"/>
</dbReference>
<keyword evidence="4" id="KW-0964">Secreted</keyword>
<dbReference type="GO" id="GO:0006979">
    <property type="term" value="P:response to oxidative stress"/>
    <property type="evidence" value="ECO:0007669"/>
    <property type="project" value="InterPro"/>
</dbReference>
<feature type="binding site" description="axial binding residue" evidence="13">
    <location>
        <position position="137"/>
    </location>
    <ligand>
        <name>heme b</name>
        <dbReference type="ChEBI" id="CHEBI:60344"/>
    </ligand>
    <ligandPart>
        <name>Fe</name>
        <dbReference type="ChEBI" id="CHEBI:18248"/>
    </ligandPart>
</feature>
<dbReference type="SUPFAM" id="SSF48113">
    <property type="entry name" value="Heme-dependent peroxidases"/>
    <property type="match status" value="1"/>
</dbReference>
<evidence type="ECO:0000256" key="6">
    <source>
        <dbReference type="ARBA" id="ARBA00022617"/>
    </source>
</evidence>
<evidence type="ECO:0000256" key="9">
    <source>
        <dbReference type="ARBA" id="ARBA00023002"/>
    </source>
</evidence>
<dbReference type="Pfam" id="PF00141">
    <property type="entry name" value="peroxidase"/>
    <property type="match status" value="1"/>
</dbReference>
<comment type="similarity">
    <text evidence="3">Belongs to the peroxidase family. Ascorbate peroxidase subfamily.</text>
</comment>
<evidence type="ECO:0000256" key="4">
    <source>
        <dbReference type="ARBA" id="ARBA00022525"/>
    </source>
</evidence>
<dbReference type="InterPro" id="IPR000823">
    <property type="entry name" value="Peroxidase_pln"/>
</dbReference>
<feature type="domain" description="Plant heme peroxidase family profile" evidence="16">
    <location>
        <begin position="66"/>
        <end position="266"/>
    </location>
</feature>
<keyword evidence="5" id="KW-0575">Peroxidase</keyword>
<keyword evidence="9" id="KW-0560">Oxidoreductase</keyword>
<dbReference type="PRINTS" id="PR00461">
    <property type="entry name" value="PLPEROXIDASE"/>
</dbReference>
<feature type="binding site" evidence="13">
    <location>
        <position position="184"/>
    </location>
    <ligand>
        <name>Ca(2+)</name>
        <dbReference type="ChEBI" id="CHEBI:29108"/>
        <label>2</label>
    </ligand>
</feature>
<reference evidence="17 18" key="1">
    <citation type="submission" date="2020-04" db="EMBL/GenBank/DDBJ databases">
        <title>Plant Genome Project.</title>
        <authorList>
            <person name="Zhang R.-G."/>
        </authorList>
    </citation>
    <scope>NUCLEOTIDE SEQUENCE [LARGE SCALE GENOMIC DNA]</scope>
    <source>
        <strain evidence="17">YNK0</strain>
        <tissue evidence="17">Leaf</tissue>
    </source>
</reference>
<keyword evidence="7 13" id="KW-0479">Metal-binding</keyword>
<protein>
    <recommendedName>
        <fullName evidence="16">Plant heme peroxidase family profile domain-containing protein</fullName>
    </recommendedName>
</protein>
<dbReference type="Gene3D" id="1.10.520.10">
    <property type="match status" value="1"/>
</dbReference>
<evidence type="ECO:0000256" key="7">
    <source>
        <dbReference type="ARBA" id="ARBA00022723"/>
    </source>
</evidence>
<dbReference type="GO" id="GO:0140825">
    <property type="term" value="F:lactoperoxidase activity"/>
    <property type="evidence" value="ECO:0007669"/>
    <property type="project" value="UniProtKB-EC"/>
</dbReference>
<keyword evidence="18" id="KW-1185">Reference proteome</keyword>
<dbReference type="PROSITE" id="PS50873">
    <property type="entry name" value="PEROXIDASE_4"/>
    <property type="match status" value="1"/>
</dbReference>
<comment type="function">
    <text evidence="2">Removal of H(2)O(2), oxidation of toxic reductants, biosynthesis and degradation of lignin, suberization, auxin catabolism, response to environmental stresses such as wounding, pathogen attack and oxidative stress. These functions might be dependent on each isozyme/isoform in each plant tissue.</text>
</comment>
<dbReference type="PANTHER" id="PTHR31517">
    <property type="match status" value="1"/>
</dbReference>
<evidence type="ECO:0000256" key="15">
    <source>
        <dbReference type="SAM" id="MobiDB-lite"/>
    </source>
</evidence>
<dbReference type="FunFam" id="1.10.420.10:FF:000001">
    <property type="entry name" value="Peroxidase"/>
    <property type="match status" value="1"/>
</dbReference>
<sequence length="266" mass="29293">MHNLPWITVGGIYSNAPPPDFTFETLKRADQAAGRGVAPAEDGETPEGALVGARVGEALTGVDKTADPTKCSQAPSSTQMQGPHWEVEKGRRDGRISVAANAEAQMPHGELNLTDLVHRFQSKGLTPFDLVTLSGAHSVGFSHCKEFETRTHSQDPTLNSTLRQNLIDGCQSQNVDPNVVQPLDQQTPFEFDNLYFKNLRHQMGLLTSDQVLFSGGEDQCRKLVYRYAEDERVFFSAFAAAMHKLGRIGVKTGMEGEIRKDCTRFN</sequence>
<keyword evidence="8 13" id="KW-0106">Calcium</keyword>
<feature type="region of interest" description="Disordered" evidence="15">
    <location>
        <begin position="64"/>
        <end position="86"/>
    </location>
</feature>
<feature type="binding site" evidence="13">
    <location>
        <position position="192"/>
    </location>
    <ligand>
        <name>Ca(2+)</name>
        <dbReference type="ChEBI" id="CHEBI:29108"/>
        <label>2</label>
    </ligand>
</feature>
<evidence type="ECO:0000256" key="11">
    <source>
        <dbReference type="ARBA" id="ARBA00023157"/>
    </source>
</evidence>
<evidence type="ECO:0000256" key="2">
    <source>
        <dbReference type="ARBA" id="ARBA00002322"/>
    </source>
</evidence>
<keyword evidence="10 13" id="KW-0408">Iron</keyword>
<evidence type="ECO:0000259" key="16">
    <source>
        <dbReference type="PROSITE" id="PS50873"/>
    </source>
</evidence>
<dbReference type="AlphaFoldDB" id="A0A834YI24"/>
<dbReference type="Gene3D" id="1.10.420.10">
    <property type="entry name" value="Peroxidase, domain 2"/>
    <property type="match status" value="1"/>
</dbReference>
<evidence type="ECO:0000256" key="8">
    <source>
        <dbReference type="ARBA" id="ARBA00022837"/>
    </source>
</evidence>
<evidence type="ECO:0000313" key="17">
    <source>
        <dbReference type="EMBL" id="KAF8380720.1"/>
    </source>
</evidence>
<dbReference type="Proteomes" id="UP000655225">
    <property type="component" value="Unassembled WGS sequence"/>
</dbReference>
<evidence type="ECO:0000256" key="14">
    <source>
        <dbReference type="PIRSR" id="PIRSR600823-5"/>
    </source>
</evidence>
<feature type="binding site" evidence="13">
    <location>
        <position position="187"/>
    </location>
    <ligand>
        <name>Ca(2+)</name>
        <dbReference type="ChEBI" id="CHEBI:29108"/>
        <label>2</label>
    </ligand>
</feature>
<dbReference type="PANTHER" id="PTHR31517:SF59">
    <property type="entry name" value="PEROXIDASE"/>
    <property type="match status" value="1"/>
</dbReference>
<keyword evidence="11 14" id="KW-1015">Disulfide bond</keyword>
<organism evidence="17 18">
    <name type="scientific">Tetracentron sinense</name>
    <name type="common">Spur-leaf</name>
    <dbReference type="NCBI Taxonomy" id="13715"/>
    <lineage>
        <taxon>Eukaryota</taxon>
        <taxon>Viridiplantae</taxon>
        <taxon>Streptophyta</taxon>
        <taxon>Embryophyta</taxon>
        <taxon>Tracheophyta</taxon>
        <taxon>Spermatophyta</taxon>
        <taxon>Magnoliopsida</taxon>
        <taxon>Trochodendrales</taxon>
        <taxon>Trochodendraceae</taxon>
        <taxon>Tetracentron</taxon>
    </lineage>
</organism>
<feature type="disulfide bond" evidence="14">
    <location>
        <begin position="144"/>
        <end position="170"/>
    </location>
</feature>
<dbReference type="OrthoDB" id="1851042at2759"/>
<dbReference type="OMA" id="SLTGACH"/>
<evidence type="ECO:0000256" key="12">
    <source>
        <dbReference type="PIRSR" id="PIRSR600823-2"/>
    </source>
</evidence>
<dbReference type="PROSITE" id="PS00435">
    <property type="entry name" value="PEROXIDASE_1"/>
    <property type="match status" value="1"/>
</dbReference>
<dbReference type="InterPro" id="IPR002016">
    <property type="entry name" value="Haem_peroxidase"/>
</dbReference>
<evidence type="ECO:0000313" key="18">
    <source>
        <dbReference type="Proteomes" id="UP000655225"/>
    </source>
</evidence>
<evidence type="ECO:0000256" key="10">
    <source>
        <dbReference type="ARBA" id="ARBA00023004"/>
    </source>
</evidence>
<comment type="cofactor">
    <cofactor evidence="13">
        <name>Ca(2+)</name>
        <dbReference type="ChEBI" id="CHEBI:29108"/>
    </cofactor>
    <text evidence="13">Binds 2 calcium ions per subunit.</text>
</comment>
<dbReference type="InterPro" id="IPR019793">
    <property type="entry name" value="Peroxidases_heam-ligand_BS"/>
</dbReference>
<evidence type="ECO:0000256" key="1">
    <source>
        <dbReference type="ARBA" id="ARBA00000189"/>
    </source>
</evidence>
<evidence type="ECO:0000256" key="13">
    <source>
        <dbReference type="PIRSR" id="PIRSR600823-3"/>
    </source>
</evidence>
<name>A0A834YI24_TETSI</name>
<comment type="cofactor">
    <cofactor evidence="13">
        <name>heme b</name>
        <dbReference type="ChEBI" id="CHEBI:60344"/>
    </cofactor>
    <text evidence="13">Binds 1 heme b (iron(II)-protoporphyrin IX) group per subunit.</text>
</comment>
<dbReference type="GO" id="GO:0020037">
    <property type="term" value="F:heme binding"/>
    <property type="evidence" value="ECO:0007669"/>
    <property type="project" value="InterPro"/>
</dbReference>
<comment type="caution">
    <text evidence="17">The sequence shown here is derived from an EMBL/GenBank/DDBJ whole genome shotgun (WGS) entry which is preliminary data.</text>
</comment>
<keyword evidence="6" id="KW-0349">Heme</keyword>
<proteinExistence type="inferred from homology"/>
<comment type="catalytic activity">
    <reaction evidence="1">
        <text>2 a phenolic donor + H2O2 = 2 a phenolic radical donor + 2 H2O</text>
        <dbReference type="Rhea" id="RHEA:56136"/>
        <dbReference type="ChEBI" id="CHEBI:15377"/>
        <dbReference type="ChEBI" id="CHEBI:16240"/>
        <dbReference type="ChEBI" id="CHEBI:139520"/>
        <dbReference type="ChEBI" id="CHEBI:139521"/>
        <dbReference type="EC" id="1.11.1.7"/>
    </reaction>
</comment>
<feature type="binding site" evidence="12">
    <location>
        <position position="107"/>
    </location>
    <ligand>
        <name>substrate</name>
    </ligand>
</feature>
<evidence type="ECO:0000256" key="5">
    <source>
        <dbReference type="ARBA" id="ARBA00022559"/>
    </source>
</evidence>
<dbReference type="PRINTS" id="PR00458">
    <property type="entry name" value="PEROXIDASE"/>
</dbReference>
<dbReference type="EMBL" id="JABCRI010000021">
    <property type="protein sequence ID" value="KAF8380720.1"/>
    <property type="molecule type" value="Genomic_DNA"/>
</dbReference>
<dbReference type="InterPro" id="IPR010255">
    <property type="entry name" value="Haem_peroxidase_sf"/>
</dbReference>
<gene>
    <name evidence="17" type="ORF">HHK36_028210</name>
</gene>